<proteinExistence type="inferred from homology"/>
<evidence type="ECO:0000313" key="7">
    <source>
        <dbReference type="Proteomes" id="UP000838821"/>
    </source>
</evidence>
<evidence type="ECO:0000256" key="1">
    <source>
        <dbReference type="ARBA" id="ARBA00009865"/>
    </source>
</evidence>
<evidence type="ECO:0000256" key="3">
    <source>
        <dbReference type="ARBA" id="ARBA00023295"/>
    </source>
</evidence>
<dbReference type="Pfam" id="PF04616">
    <property type="entry name" value="Glyco_hydro_43"/>
    <property type="match status" value="1"/>
</dbReference>
<dbReference type="EMBL" id="CAKMMW010000010">
    <property type="protein sequence ID" value="CAH1210910.1"/>
    <property type="molecule type" value="Genomic_DNA"/>
</dbReference>
<dbReference type="CDD" id="cd18617">
    <property type="entry name" value="GH43_XynB-like"/>
    <property type="match status" value="1"/>
</dbReference>
<reference evidence="6" key="1">
    <citation type="submission" date="2022-01" db="EMBL/GenBank/DDBJ databases">
        <authorList>
            <person name="Criscuolo A."/>
        </authorList>
    </citation>
    <scope>NUCLEOTIDE SEQUENCE</scope>
    <source>
        <strain evidence="6">CIP111891</strain>
    </source>
</reference>
<dbReference type="InterPro" id="IPR006710">
    <property type="entry name" value="Glyco_hydro_43"/>
</dbReference>
<keyword evidence="3 4" id="KW-0326">Glycosidase</keyword>
<comment type="similarity">
    <text evidence="1 4">Belongs to the glycosyl hydrolase 43 family.</text>
</comment>
<protein>
    <submittedName>
        <fullName evidence="6">Non-reducing end alpha-L-arabinofuranosidase BoGH43A</fullName>
        <ecNumber evidence="6">3.2.1.55</ecNumber>
    </submittedName>
</protein>
<feature type="domain" description="Beta-xylosidase C-terminal Concanavalin A-like" evidence="5">
    <location>
        <begin position="347"/>
        <end position="540"/>
    </location>
</feature>
<keyword evidence="7" id="KW-1185">Reference proteome</keyword>
<dbReference type="InterPro" id="IPR041542">
    <property type="entry name" value="GH43_C2"/>
</dbReference>
<dbReference type="InterPro" id="IPR023296">
    <property type="entry name" value="Glyco_hydro_beta-prop_sf"/>
</dbReference>
<dbReference type="Proteomes" id="UP000838821">
    <property type="component" value="Unassembled WGS sequence"/>
</dbReference>
<dbReference type="EC" id="3.2.1.55" evidence="6"/>
<dbReference type="Gene3D" id="2.60.120.200">
    <property type="match status" value="1"/>
</dbReference>
<dbReference type="PANTHER" id="PTHR42812:SF12">
    <property type="entry name" value="BETA-XYLOSIDASE-RELATED"/>
    <property type="match status" value="1"/>
</dbReference>
<gene>
    <name evidence="6" type="ORF">PAECIP111891_03630</name>
</gene>
<organism evidence="6 7">
    <name type="scientific">Paenibacillus allorhizoplanae</name>
    <dbReference type="NCBI Taxonomy" id="2905648"/>
    <lineage>
        <taxon>Bacteria</taxon>
        <taxon>Bacillati</taxon>
        <taxon>Bacillota</taxon>
        <taxon>Bacilli</taxon>
        <taxon>Bacillales</taxon>
        <taxon>Paenibacillaceae</taxon>
        <taxon>Paenibacillus</taxon>
    </lineage>
</organism>
<evidence type="ECO:0000313" key="6">
    <source>
        <dbReference type="EMBL" id="CAH1210910.1"/>
    </source>
</evidence>
<evidence type="ECO:0000256" key="4">
    <source>
        <dbReference type="RuleBase" id="RU361187"/>
    </source>
</evidence>
<evidence type="ECO:0000256" key="2">
    <source>
        <dbReference type="ARBA" id="ARBA00022801"/>
    </source>
</evidence>
<dbReference type="Pfam" id="PF17851">
    <property type="entry name" value="GH43_C2"/>
    <property type="match status" value="1"/>
</dbReference>
<dbReference type="SUPFAM" id="SSF49899">
    <property type="entry name" value="Concanavalin A-like lectins/glucanases"/>
    <property type="match status" value="1"/>
</dbReference>
<sequence length="543" mass="61077">MIDIKMLIELFVFAGDYNWIGKERAIKMAESTIQYSNPVIPGFHPDPSVCRVGSDFYLVTSSFEYFPGVPIFHSRDLVHWKQIGHCLTRQSQLDLEGCRSSMGIYAPTIRFHNGRFYMITTNVKMFRNFYVWAENPEGPWSDPIWPDWPSVDPSLFFDEDGRVYITGTGGFFGDEPKGIYQAEIDLESGKLLSERRLIWQGTGGKSAEGPHLYRVNGKYFLMIAEGGTEYGHMATIARSDSPYGPFESNPDNPILTHRSTGSSIQATGHADLVQLEDGSWWAVFLGIRPVSVPFSGRHHHLGRETFLAPVTWTEDGWPVIGDGGKIAEKMDASTLPLAVDESAVSETDDFNSNRLQLEWNFLRNPQDEDWSLEERPGYLTLHGSALTLNDIGSPAFVGRRQQHFRCSVSTLMSFDPLHEGEEAGLTVYMNERFHYEIALTCGVEGRRQVIFRRRIGSLWKMELVEDFEGSDIILGLDAEPFQYSFFYSLPNGERKAFGSGECSLVSTEVAGGFTGVFFGLYATGNGKSAKTPASFDWFQYIKS</sequence>
<keyword evidence="2 4" id="KW-0378">Hydrolase</keyword>
<dbReference type="InterPro" id="IPR013320">
    <property type="entry name" value="ConA-like_dom_sf"/>
</dbReference>
<dbReference type="Gene3D" id="2.115.10.20">
    <property type="entry name" value="Glycosyl hydrolase domain, family 43"/>
    <property type="match status" value="1"/>
</dbReference>
<dbReference type="SUPFAM" id="SSF75005">
    <property type="entry name" value="Arabinanase/levansucrase/invertase"/>
    <property type="match status" value="1"/>
</dbReference>
<dbReference type="PANTHER" id="PTHR42812">
    <property type="entry name" value="BETA-XYLOSIDASE"/>
    <property type="match status" value="1"/>
</dbReference>
<comment type="caution">
    <text evidence="6">The sequence shown here is derived from an EMBL/GenBank/DDBJ whole genome shotgun (WGS) entry which is preliminary data.</text>
</comment>
<dbReference type="InterPro" id="IPR051795">
    <property type="entry name" value="Glycosyl_Hydrlase_43"/>
</dbReference>
<dbReference type="GO" id="GO:0046556">
    <property type="term" value="F:alpha-L-arabinofuranosidase activity"/>
    <property type="evidence" value="ECO:0007669"/>
    <property type="project" value="UniProtKB-EC"/>
</dbReference>
<name>A0ABN8GPP0_9BACL</name>
<accession>A0ABN8GPP0</accession>
<evidence type="ECO:0000259" key="5">
    <source>
        <dbReference type="Pfam" id="PF17851"/>
    </source>
</evidence>